<dbReference type="PROSITE" id="PS00198">
    <property type="entry name" value="4FE4S_FER_1"/>
    <property type="match status" value="1"/>
</dbReference>
<dbReference type="GO" id="GO:0051536">
    <property type="term" value="F:iron-sulfur cluster binding"/>
    <property type="evidence" value="ECO:0007669"/>
    <property type="project" value="UniProtKB-KW"/>
</dbReference>
<keyword evidence="6" id="KW-1185">Reference proteome</keyword>
<dbReference type="OrthoDB" id="5421405at2"/>
<evidence type="ECO:0000259" key="4">
    <source>
        <dbReference type="PROSITE" id="PS51379"/>
    </source>
</evidence>
<dbReference type="AlphaFoldDB" id="E4SAU5"/>
<keyword evidence="3" id="KW-0411">Iron-sulfur</keyword>
<accession>E4SAU5</accession>
<keyword evidence="2" id="KW-0408">Iron</keyword>
<dbReference type="Pfam" id="PF00037">
    <property type="entry name" value="Fer4"/>
    <property type="match status" value="1"/>
</dbReference>
<evidence type="ECO:0000256" key="2">
    <source>
        <dbReference type="ARBA" id="ARBA00023004"/>
    </source>
</evidence>
<dbReference type="InterPro" id="IPR017896">
    <property type="entry name" value="4Fe4S_Fe-S-bd"/>
</dbReference>
<dbReference type="GO" id="GO:0046872">
    <property type="term" value="F:metal ion binding"/>
    <property type="evidence" value="ECO:0007669"/>
    <property type="project" value="UniProtKB-KW"/>
</dbReference>
<dbReference type="InterPro" id="IPR013283">
    <property type="entry name" value="RLI1"/>
</dbReference>
<dbReference type="Gene3D" id="3.30.70.20">
    <property type="match status" value="1"/>
</dbReference>
<dbReference type="SUPFAM" id="SSF54862">
    <property type="entry name" value="4Fe-4S ferredoxins"/>
    <property type="match status" value="1"/>
</dbReference>
<dbReference type="PROSITE" id="PS51379">
    <property type="entry name" value="4FE4S_FER_2"/>
    <property type="match status" value="1"/>
</dbReference>
<dbReference type="eggNOG" id="COG1149">
    <property type="taxonomic scope" value="Bacteria"/>
</dbReference>
<protein>
    <submittedName>
        <fullName evidence="5">4Fe-4S ferredoxin iron-sulfur binding domain protein</fullName>
    </submittedName>
</protein>
<dbReference type="InterPro" id="IPR017900">
    <property type="entry name" value="4Fe4S_Fe_S_CS"/>
</dbReference>
<feature type="domain" description="4Fe-4S ferredoxin-type" evidence="4">
    <location>
        <begin position="38"/>
        <end position="67"/>
    </location>
</feature>
<organism evidence="5 6">
    <name type="scientific">Caldicellulosiruptor acetigenus (strain ATCC 700853 / DSM 12137 / I77R1B)</name>
    <name type="common">Caldicellulosiruptor kristjanssonii</name>
    <dbReference type="NCBI Taxonomy" id="632335"/>
    <lineage>
        <taxon>Bacteria</taxon>
        <taxon>Bacillati</taxon>
        <taxon>Bacillota</taxon>
        <taxon>Bacillota incertae sedis</taxon>
        <taxon>Caldicellulosiruptorales</taxon>
        <taxon>Caldicellulosiruptoraceae</taxon>
        <taxon>Caldicellulosiruptor</taxon>
    </lineage>
</organism>
<name>E4SAU5_CALA7</name>
<dbReference type="Proteomes" id="UP000009256">
    <property type="component" value="Chromosome"/>
</dbReference>
<sequence>MRKAILDKNKCDSSPFCPASRSCKVGAIKRNVKEFFNVEIDIDQDICTGCGVCVRFCPRRAIKIAEK</sequence>
<dbReference type="KEGG" id="cki:Calkr_1777"/>
<gene>
    <name evidence="5" type="ordered locus">Calkr_1777</name>
</gene>
<evidence type="ECO:0000256" key="3">
    <source>
        <dbReference type="ARBA" id="ARBA00023014"/>
    </source>
</evidence>
<reference evidence="5 6" key="2">
    <citation type="journal article" date="2011" name="J. Bacteriol.">
        <title>Complete genome sequences for the anaerobic, extremely thermophilic plant biomass-degrading bacteria Caldicellulosiruptor hydrothermalis, Caldicellulosiruptor kristjanssonii, Caldicellulosiruptor kronotskyensis, Caldicellulosiruptor owensenis, and Caldicellulosiruptor lactoaceticus.</title>
        <authorList>
            <person name="Blumer-Schuette S.E."/>
            <person name="Ozdemir I."/>
            <person name="Mistry D."/>
            <person name="Lucas S."/>
            <person name="Lapidus A."/>
            <person name="Cheng J.F."/>
            <person name="Goodwin L.A."/>
            <person name="Pitluck S."/>
            <person name="Land M.L."/>
            <person name="Hauser L.J."/>
            <person name="Woyke T."/>
            <person name="Mikhailova N."/>
            <person name="Pati A."/>
            <person name="Kyrpides N.C."/>
            <person name="Ivanova N."/>
            <person name="Detter J.C."/>
            <person name="Walston-Davenport K."/>
            <person name="Han S."/>
            <person name="Adams M.W."/>
            <person name="Kelly R.M."/>
        </authorList>
    </citation>
    <scope>NUCLEOTIDE SEQUENCE [LARGE SCALE GENOMIC DNA]</scope>
    <source>
        <strain evidence="6">ATCC 700853 / DSM 12137 / I77R1B</strain>
    </source>
</reference>
<dbReference type="RefSeq" id="WP_013433001.1">
    <property type="nucleotide sequence ID" value="NC_014721.1"/>
</dbReference>
<dbReference type="STRING" id="632335.Calkr_1777"/>
<proteinExistence type="predicted"/>
<evidence type="ECO:0000313" key="5">
    <source>
        <dbReference type="EMBL" id="ADQ41266.1"/>
    </source>
</evidence>
<dbReference type="EMBL" id="CP002326">
    <property type="protein sequence ID" value="ADQ41266.1"/>
    <property type="molecule type" value="Genomic_DNA"/>
</dbReference>
<evidence type="ECO:0000313" key="6">
    <source>
        <dbReference type="Proteomes" id="UP000009256"/>
    </source>
</evidence>
<reference key="1">
    <citation type="submission" date="2010-11" db="EMBL/GenBank/DDBJ databases">
        <title>Complete sequence of chromosome of Caldicellulosiruptor kristjanssonii 177R1B.</title>
        <authorList>
            <consortium name="US DOE Joint Genome Institute"/>
            <person name="Lucas S."/>
            <person name="Copeland A."/>
            <person name="Lapidus A."/>
            <person name="Cheng J.-F."/>
            <person name="Bruce D."/>
            <person name="Goodwin L."/>
            <person name="Pitluck S."/>
            <person name="Davenport K."/>
            <person name="Detter J.C."/>
            <person name="Han C."/>
            <person name="Tapia R."/>
            <person name="Land M."/>
            <person name="Hauser L."/>
            <person name="Jeffries C."/>
            <person name="Kyrpides N."/>
            <person name="Ivanova N."/>
            <person name="Mikhailova N."/>
            <person name="Blumer-Schuette S.E."/>
            <person name="Kelly R.M."/>
            <person name="Woyke T."/>
        </authorList>
    </citation>
    <scope>NUCLEOTIDE SEQUENCE</scope>
    <source>
        <strain>177R1B</strain>
    </source>
</reference>
<evidence type="ECO:0000256" key="1">
    <source>
        <dbReference type="ARBA" id="ARBA00022723"/>
    </source>
</evidence>
<dbReference type="PRINTS" id="PR01868">
    <property type="entry name" value="ABCEFAMILY"/>
</dbReference>
<keyword evidence="1" id="KW-0479">Metal-binding</keyword>
<dbReference type="HOGENOM" id="CLU_139698_10_0_9"/>